<dbReference type="HAMAP" id="MF_01844">
    <property type="entry name" value="NhaA"/>
    <property type="match status" value="1"/>
</dbReference>
<comment type="catalytic activity">
    <reaction evidence="6">
        <text>Na(+)(in) + 2 H(+)(out) = Na(+)(out) + 2 H(+)(in)</text>
        <dbReference type="Rhea" id="RHEA:29251"/>
        <dbReference type="ChEBI" id="CHEBI:15378"/>
        <dbReference type="ChEBI" id="CHEBI:29101"/>
    </reaction>
</comment>
<accession>A0ABU5LSD6</accession>
<name>A0ABU5LSD6_9SPHN</name>
<reference evidence="8" key="1">
    <citation type="submission" date="2023-07" db="EMBL/GenBank/DDBJ databases">
        <title>Whole genome sequence analysis of rice epiphytic Sphingomonas sanguinis OsEp_Plm_15B2.</title>
        <authorList>
            <person name="Sahu K.P."/>
            <person name="Asharani P."/>
            <person name="Reddy B."/>
            <person name="Kumar A."/>
        </authorList>
    </citation>
    <scope>NUCLEOTIDE SEQUENCE [LARGE SCALE GENOMIC DNA]</scope>
    <source>
        <strain evidence="8">OsEp_Plm_15B2</strain>
    </source>
</reference>
<dbReference type="Gene3D" id="1.20.1530.10">
    <property type="entry name" value="Na+/H+ antiporter like domain"/>
    <property type="match status" value="1"/>
</dbReference>
<organism evidence="7 8">
    <name type="scientific">Sphingomonas sanguinis</name>
    <dbReference type="NCBI Taxonomy" id="33051"/>
    <lineage>
        <taxon>Bacteria</taxon>
        <taxon>Pseudomonadati</taxon>
        <taxon>Pseudomonadota</taxon>
        <taxon>Alphaproteobacteria</taxon>
        <taxon>Sphingomonadales</taxon>
        <taxon>Sphingomonadaceae</taxon>
        <taxon>Sphingomonas</taxon>
    </lineage>
</organism>
<comment type="subcellular location">
    <subcellularLocation>
        <location evidence="1">Cell inner membrane</location>
        <topology evidence="1">Multi-pass membrane protein</topology>
    </subcellularLocation>
    <subcellularLocation>
        <location evidence="6">Cell membrane</location>
        <topology evidence="6">Multi-pass membrane protein</topology>
    </subcellularLocation>
</comment>
<feature type="transmembrane region" description="Helical" evidence="6">
    <location>
        <begin position="366"/>
        <end position="383"/>
    </location>
</feature>
<dbReference type="NCBIfam" id="NF007112">
    <property type="entry name" value="PRK09561.1"/>
    <property type="match status" value="1"/>
</dbReference>
<gene>
    <name evidence="6 7" type="primary">nhaA</name>
    <name evidence="7" type="ORF">N4G62_12505</name>
</gene>
<feature type="transmembrane region" description="Helical" evidence="6">
    <location>
        <begin position="59"/>
        <end position="76"/>
    </location>
</feature>
<dbReference type="EMBL" id="JAOBTW010000013">
    <property type="protein sequence ID" value="MDZ7282849.1"/>
    <property type="molecule type" value="Genomic_DNA"/>
</dbReference>
<keyword evidence="3 6" id="KW-0812">Transmembrane</keyword>
<feature type="transmembrane region" description="Helical" evidence="6">
    <location>
        <begin position="332"/>
        <end position="354"/>
    </location>
</feature>
<keyword evidence="2 6" id="KW-1003">Cell membrane</keyword>
<dbReference type="Pfam" id="PF06965">
    <property type="entry name" value="Na_H_antiport_1"/>
    <property type="match status" value="1"/>
</dbReference>
<evidence type="ECO:0000256" key="5">
    <source>
        <dbReference type="ARBA" id="ARBA00023136"/>
    </source>
</evidence>
<keyword evidence="8" id="KW-1185">Reference proteome</keyword>
<dbReference type="PANTHER" id="PTHR30341:SF0">
    <property type="entry name" value="NA(+)_H(+) ANTIPORTER NHAA"/>
    <property type="match status" value="1"/>
</dbReference>
<keyword evidence="6" id="KW-0406">Ion transport</keyword>
<feature type="transmembrane region" description="Helical" evidence="6">
    <location>
        <begin position="263"/>
        <end position="283"/>
    </location>
</feature>
<feature type="transmembrane region" description="Helical" evidence="6">
    <location>
        <begin position="92"/>
        <end position="112"/>
    </location>
</feature>
<keyword evidence="6" id="KW-0915">Sodium</keyword>
<dbReference type="PANTHER" id="PTHR30341">
    <property type="entry name" value="SODIUM ION/PROTON ANTIPORTER NHAA-RELATED"/>
    <property type="match status" value="1"/>
</dbReference>
<feature type="transmembrane region" description="Helical" evidence="6">
    <location>
        <begin position="118"/>
        <end position="140"/>
    </location>
</feature>
<feature type="transmembrane region" description="Helical" evidence="6">
    <location>
        <begin position="20"/>
        <end position="39"/>
    </location>
</feature>
<dbReference type="NCBIfam" id="TIGR00773">
    <property type="entry name" value="NhaA"/>
    <property type="match status" value="1"/>
</dbReference>
<keyword evidence="6" id="KW-0050">Antiport</keyword>
<feature type="transmembrane region" description="Helical" evidence="6">
    <location>
        <begin position="176"/>
        <end position="192"/>
    </location>
</feature>
<evidence type="ECO:0000256" key="1">
    <source>
        <dbReference type="ARBA" id="ARBA00004429"/>
    </source>
</evidence>
<keyword evidence="6" id="KW-0813">Transport</keyword>
<keyword evidence="5 6" id="KW-0472">Membrane</keyword>
<keyword evidence="4 6" id="KW-1133">Transmembrane helix</keyword>
<dbReference type="RefSeq" id="WP_322539780.1">
    <property type="nucleotide sequence ID" value="NZ_JAOBTW010000013.1"/>
</dbReference>
<evidence type="ECO:0000313" key="8">
    <source>
        <dbReference type="Proteomes" id="UP001292182"/>
    </source>
</evidence>
<dbReference type="Proteomes" id="UP001292182">
    <property type="component" value="Unassembled WGS sequence"/>
</dbReference>
<comment type="similarity">
    <text evidence="6">Belongs to the NhaA Na(+)/H(+) (TC 2.A.33) antiporter family.</text>
</comment>
<comment type="caution">
    <text evidence="7">The sequence shown here is derived from an EMBL/GenBank/DDBJ whole genome shotgun (WGS) entry which is preliminary data.</text>
</comment>
<sequence length="388" mass="40247">MSHPTRISAIRRFLDSQTSAGLVLMAAAAVALVLANSPLSAGYAGLLHRHWGPLSVEHWINDGLMAVFFLLVGLEIKREVLDGQLSTWPRRILPGLAALGGMVVPALIYLAFNRGDTASGWAIPAATDIAFALAVIRLVGDRVPASLRVFLAALAIIDDLGAVAVIAAFYSSSLSLVDLGGAAAMLALLAAFNRVGVKRLSPYLLVGLVLWVFMIRSGIHATIAGVLLAFTIPMTPTPARPDGEDDTHDSPLHRLEHALHKPVGFLIVPIFGLANAGVPVLGLPVSAFAAPVTLGVGLGLLLGKIVGVFGMTMLAVRIGIADAPAHATTSQMLGTALLCGIGFTMSIFITLLAFPGAPLLQAEAKLGVLAGSLVAGLLGYGVLRRAAR</sequence>
<dbReference type="InterPro" id="IPR023171">
    <property type="entry name" value="Na/H_antiporter_dom_sf"/>
</dbReference>
<comment type="function">
    <text evidence="6">Na(+)/H(+) antiporter that extrudes sodium in exchange for external protons.</text>
</comment>
<dbReference type="NCBIfam" id="NF007111">
    <property type="entry name" value="PRK09560.1"/>
    <property type="match status" value="1"/>
</dbReference>
<keyword evidence="6" id="KW-0739">Sodium transport</keyword>
<feature type="transmembrane region" description="Helical" evidence="6">
    <location>
        <begin position="204"/>
        <end position="232"/>
    </location>
</feature>
<evidence type="ECO:0000313" key="7">
    <source>
        <dbReference type="EMBL" id="MDZ7282849.1"/>
    </source>
</evidence>
<evidence type="ECO:0000256" key="6">
    <source>
        <dbReference type="HAMAP-Rule" id="MF_01844"/>
    </source>
</evidence>
<evidence type="ECO:0000256" key="4">
    <source>
        <dbReference type="ARBA" id="ARBA00022989"/>
    </source>
</evidence>
<protein>
    <recommendedName>
        <fullName evidence="6">Na(+)/H(+) antiporter NhaA</fullName>
    </recommendedName>
    <alternativeName>
        <fullName evidence="6">Sodium/proton antiporter NhaA</fullName>
    </alternativeName>
</protein>
<feature type="transmembrane region" description="Helical" evidence="6">
    <location>
        <begin position="147"/>
        <end position="170"/>
    </location>
</feature>
<dbReference type="InterPro" id="IPR004670">
    <property type="entry name" value="NhaA"/>
</dbReference>
<proteinExistence type="inferred from homology"/>
<feature type="transmembrane region" description="Helical" evidence="6">
    <location>
        <begin position="295"/>
        <end position="320"/>
    </location>
</feature>
<evidence type="ECO:0000256" key="2">
    <source>
        <dbReference type="ARBA" id="ARBA00022475"/>
    </source>
</evidence>
<evidence type="ECO:0000256" key="3">
    <source>
        <dbReference type="ARBA" id="ARBA00022692"/>
    </source>
</evidence>